<evidence type="ECO:0000256" key="1">
    <source>
        <dbReference type="ARBA" id="ARBA00004651"/>
    </source>
</evidence>
<dbReference type="GO" id="GO:0070069">
    <property type="term" value="C:cytochrome complex"/>
    <property type="evidence" value="ECO:0007669"/>
    <property type="project" value="TreeGrafter"/>
</dbReference>
<organism evidence="13 14">
    <name type="scientific">Candidatus Limisoma intestinavium</name>
    <dbReference type="NCBI Taxonomy" id="2840856"/>
    <lineage>
        <taxon>Bacteria</taxon>
        <taxon>Pseudomonadati</taxon>
        <taxon>Bacteroidota</taxon>
        <taxon>Bacteroidia</taxon>
        <taxon>Bacteroidales</taxon>
        <taxon>Candidatus Limisoma</taxon>
    </lineage>
</organism>
<keyword evidence="11 12" id="KW-0472">Membrane</keyword>
<dbReference type="PANTHER" id="PTHR43141:SF5">
    <property type="entry name" value="CYTOCHROME BD-I UBIQUINOL OXIDASE SUBUNIT 2"/>
    <property type="match status" value="1"/>
</dbReference>
<dbReference type="Proteomes" id="UP000824076">
    <property type="component" value="Unassembled WGS sequence"/>
</dbReference>
<keyword evidence="3" id="KW-0813">Transport</keyword>
<feature type="transmembrane region" description="Helical" evidence="12">
    <location>
        <begin position="12"/>
        <end position="36"/>
    </location>
</feature>
<feature type="non-terminal residue" evidence="13">
    <location>
        <position position="88"/>
    </location>
</feature>
<reference evidence="13" key="1">
    <citation type="submission" date="2020-10" db="EMBL/GenBank/DDBJ databases">
        <authorList>
            <person name="Gilroy R."/>
        </authorList>
    </citation>
    <scope>NUCLEOTIDE SEQUENCE</scope>
    <source>
        <strain evidence="13">17073</strain>
    </source>
</reference>
<reference evidence="13" key="2">
    <citation type="journal article" date="2021" name="PeerJ">
        <title>Extensive microbial diversity within the chicken gut microbiome revealed by metagenomics and culture.</title>
        <authorList>
            <person name="Gilroy R."/>
            <person name="Ravi A."/>
            <person name="Getino M."/>
            <person name="Pursley I."/>
            <person name="Horton D.L."/>
            <person name="Alikhan N.F."/>
            <person name="Baker D."/>
            <person name="Gharbi K."/>
            <person name="Hall N."/>
            <person name="Watson M."/>
            <person name="Adriaenssens E.M."/>
            <person name="Foster-Nyarko E."/>
            <person name="Jarju S."/>
            <person name="Secka A."/>
            <person name="Antonio M."/>
            <person name="Oren A."/>
            <person name="Chaudhuri R.R."/>
            <person name="La Ragione R."/>
            <person name="Hildebrand F."/>
            <person name="Pallen M.J."/>
        </authorList>
    </citation>
    <scope>NUCLEOTIDE SEQUENCE</scope>
    <source>
        <strain evidence="13">17073</strain>
    </source>
</reference>
<evidence type="ECO:0000256" key="4">
    <source>
        <dbReference type="ARBA" id="ARBA00022475"/>
    </source>
</evidence>
<dbReference type="GO" id="GO:0019646">
    <property type="term" value="P:aerobic electron transport chain"/>
    <property type="evidence" value="ECO:0007669"/>
    <property type="project" value="TreeGrafter"/>
</dbReference>
<keyword evidence="4" id="KW-1003">Cell membrane</keyword>
<evidence type="ECO:0000256" key="5">
    <source>
        <dbReference type="ARBA" id="ARBA00022617"/>
    </source>
</evidence>
<comment type="subcellular location">
    <subcellularLocation>
        <location evidence="1">Cell membrane</location>
        <topology evidence="1">Multi-pass membrane protein</topology>
    </subcellularLocation>
</comment>
<evidence type="ECO:0000256" key="8">
    <source>
        <dbReference type="ARBA" id="ARBA00022982"/>
    </source>
</evidence>
<evidence type="ECO:0000256" key="12">
    <source>
        <dbReference type="SAM" id="Phobius"/>
    </source>
</evidence>
<evidence type="ECO:0000256" key="9">
    <source>
        <dbReference type="ARBA" id="ARBA00022989"/>
    </source>
</evidence>
<evidence type="ECO:0000256" key="2">
    <source>
        <dbReference type="ARBA" id="ARBA00007543"/>
    </source>
</evidence>
<proteinExistence type="inferred from homology"/>
<dbReference type="GO" id="GO:0009055">
    <property type="term" value="F:electron transfer activity"/>
    <property type="evidence" value="ECO:0007669"/>
    <property type="project" value="TreeGrafter"/>
</dbReference>
<dbReference type="Pfam" id="PF02322">
    <property type="entry name" value="Cyt_bd_oxida_II"/>
    <property type="match status" value="1"/>
</dbReference>
<protein>
    <submittedName>
        <fullName evidence="13">Cytochrome d ubiquinol oxidase subunit II</fullName>
    </submittedName>
</protein>
<dbReference type="EMBL" id="DVMS01000125">
    <property type="protein sequence ID" value="HIU38869.1"/>
    <property type="molecule type" value="Genomic_DNA"/>
</dbReference>
<name>A0A9D1IMS3_9BACT</name>
<evidence type="ECO:0000256" key="7">
    <source>
        <dbReference type="ARBA" id="ARBA00022723"/>
    </source>
</evidence>
<evidence type="ECO:0000256" key="11">
    <source>
        <dbReference type="ARBA" id="ARBA00023136"/>
    </source>
</evidence>
<evidence type="ECO:0000256" key="10">
    <source>
        <dbReference type="ARBA" id="ARBA00023004"/>
    </source>
</evidence>
<comment type="caution">
    <text evidence="13">The sequence shown here is derived from an EMBL/GenBank/DDBJ whole genome shotgun (WGS) entry which is preliminary data.</text>
</comment>
<gene>
    <name evidence="13" type="ORF">IAD18_04290</name>
</gene>
<evidence type="ECO:0000313" key="13">
    <source>
        <dbReference type="EMBL" id="HIU38869.1"/>
    </source>
</evidence>
<keyword evidence="7" id="KW-0479">Metal-binding</keyword>
<dbReference type="PANTHER" id="PTHR43141">
    <property type="entry name" value="CYTOCHROME BD2 SUBUNIT II"/>
    <property type="match status" value="1"/>
</dbReference>
<keyword evidence="8" id="KW-0249">Electron transport</keyword>
<dbReference type="GO" id="GO:0016682">
    <property type="term" value="F:oxidoreductase activity, acting on diphenols and related substances as donors, oxygen as acceptor"/>
    <property type="evidence" value="ECO:0007669"/>
    <property type="project" value="TreeGrafter"/>
</dbReference>
<comment type="similarity">
    <text evidence="2">Belongs to the cytochrome ubiquinol oxidase subunit 2 family.</text>
</comment>
<keyword evidence="9 12" id="KW-1133">Transmembrane helix</keyword>
<dbReference type="GO" id="GO:0046872">
    <property type="term" value="F:metal ion binding"/>
    <property type="evidence" value="ECO:0007669"/>
    <property type="project" value="UniProtKB-KW"/>
</dbReference>
<evidence type="ECO:0000313" key="14">
    <source>
        <dbReference type="Proteomes" id="UP000824076"/>
    </source>
</evidence>
<keyword evidence="5" id="KW-0349">Heme</keyword>
<keyword evidence="10" id="KW-0408">Iron</keyword>
<dbReference type="AlphaFoldDB" id="A0A9D1IMS3"/>
<dbReference type="InterPro" id="IPR003317">
    <property type="entry name" value="Cyt-d_oxidase_su2"/>
</dbReference>
<accession>A0A9D1IMS3</accession>
<evidence type="ECO:0000256" key="6">
    <source>
        <dbReference type="ARBA" id="ARBA00022692"/>
    </source>
</evidence>
<feature type="transmembrane region" description="Helical" evidence="12">
    <location>
        <begin position="57"/>
        <end position="77"/>
    </location>
</feature>
<evidence type="ECO:0000256" key="3">
    <source>
        <dbReference type="ARBA" id="ARBA00022448"/>
    </source>
</evidence>
<sequence length="88" mass="10051">MITYEFLQNYWWILISILGAILVFMLFVQGGQSMLAGTSEPSHRAMMVNSLGRKWELTFTTLVVFGGAFFASFPLFYSTSFGGAYWLW</sequence>
<keyword evidence="6 12" id="KW-0812">Transmembrane</keyword>
<dbReference type="GO" id="GO:0005886">
    <property type="term" value="C:plasma membrane"/>
    <property type="evidence" value="ECO:0007669"/>
    <property type="project" value="UniProtKB-SubCell"/>
</dbReference>